<dbReference type="InterPro" id="IPR050384">
    <property type="entry name" value="Endophilin_SH3RF"/>
</dbReference>
<organism evidence="8 9">
    <name type="scientific">Labeo rohita</name>
    <name type="common">Indian major carp</name>
    <name type="synonym">Cyprinus rohita</name>
    <dbReference type="NCBI Taxonomy" id="84645"/>
    <lineage>
        <taxon>Eukaryota</taxon>
        <taxon>Metazoa</taxon>
        <taxon>Chordata</taxon>
        <taxon>Craniata</taxon>
        <taxon>Vertebrata</taxon>
        <taxon>Euteleostomi</taxon>
        <taxon>Actinopterygii</taxon>
        <taxon>Neopterygii</taxon>
        <taxon>Teleostei</taxon>
        <taxon>Ostariophysi</taxon>
        <taxon>Cypriniformes</taxon>
        <taxon>Cyprinidae</taxon>
        <taxon>Labeoninae</taxon>
        <taxon>Labeonini</taxon>
        <taxon>Labeo</taxon>
    </lineage>
</organism>
<feature type="domain" description="SoHo" evidence="7">
    <location>
        <begin position="134"/>
        <end position="197"/>
    </location>
</feature>
<dbReference type="Pfam" id="PF00018">
    <property type="entry name" value="SH3_1"/>
    <property type="match status" value="1"/>
</dbReference>
<feature type="compositionally biased region" description="Basic and acidic residues" evidence="5">
    <location>
        <begin position="245"/>
        <end position="262"/>
    </location>
</feature>
<dbReference type="EMBL" id="JACTAM010000008">
    <property type="protein sequence ID" value="KAI2661416.1"/>
    <property type="molecule type" value="Genomic_DNA"/>
</dbReference>
<name>A0ABQ8MET4_LABRO</name>
<dbReference type="InterPro" id="IPR035609">
    <property type="entry name" value="Vinexin_SH3_1"/>
</dbReference>
<dbReference type="Pfam" id="PF14604">
    <property type="entry name" value="SH3_9"/>
    <property type="match status" value="1"/>
</dbReference>
<dbReference type="SMART" id="SM00459">
    <property type="entry name" value="Sorb"/>
    <property type="match status" value="1"/>
</dbReference>
<evidence type="ECO:0000313" key="9">
    <source>
        <dbReference type="Proteomes" id="UP000830375"/>
    </source>
</evidence>
<sequence>MSPTCDPKVSSPRDAAEDKARRVEVHDHLNGSRIIFSDEALPGSGSRQHFMSPDMTQEVVVISPGLPTPPLSPFHNSSALASSQHKVTEVNGGGFPTQSFGSYYGPTQTTVGLSNGGIRTGGSTTLPRTSGIREERLIKFSGIGPVDETGMPIASRSSVNKPKDWYRSMFRQIHKKPEGMCSPPISRSETMRKFLSIISVSLTGEKILASRTGAQTPSPSTRMEPCLTGKRKRERGVTQAQGRADLGDIGKHPEPKSIFDFEPGKGAVVEDRGQPLRSESLVPSYYTPVKPQSQSPSIEATLVSELNRFEAELDSDIRGLERKLSQKQQQRRGRACFRLLDVGSDLTAVHADPLCHFLSCRTAKVCSRPLMIFRLSHANLHGLKANTATTRPEENRQENSYPVIPCSVVKQGSTASFMHADDRAISDMDFPPKKEERKMKAARAKFNFQAQSPKELALQKGDVVYIHRQVDANWYEGEHHGRVGIFPTSYVEIIPPTEKPTPIKSPTIQVLEYGEAVALFNFNADLPVELSFRKGEVISITRRVDDQWLEGRIAGTNRSGIFPVSYVQVNKMPRTKSGDDFPSSPALSPEPLSPGQPQHSPLSPLSRSPEPQLSPHKHSSPSRSPLSHARPTSPKQPLNHFLFSPGPTSSTRTGLLHPHSPLEKDARSPMSPSNHVLTSSQGPGLPANTSPHPPYIIQERTRTQSPQLNADVKIPSTSQSPVNMGYSRQPYKAVYNYKPQNRDELELREGDIVQVIEKCDDGWFVGNGPLSLLHFTAYSVQELHT</sequence>
<dbReference type="Gene3D" id="2.30.30.40">
    <property type="entry name" value="SH3 Domains"/>
    <property type="match status" value="3"/>
</dbReference>
<feature type="region of interest" description="Disordered" evidence="5">
    <location>
        <begin position="1"/>
        <end position="23"/>
    </location>
</feature>
<accession>A0ABQ8MET4</accession>
<reference evidence="8 9" key="1">
    <citation type="submission" date="2022-01" db="EMBL/GenBank/DDBJ databases">
        <title>A high-quality chromosome-level genome assembly of rohu carp, Labeo rohita.</title>
        <authorList>
            <person name="Arick M.A. II"/>
            <person name="Hsu C.-Y."/>
            <person name="Magbanua Z."/>
            <person name="Pechanova O."/>
            <person name="Grover C."/>
            <person name="Miller E."/>
            <person name="Thrash A."/>
            <person name="Ezzel L."/>
            <person name="Alam S."/>
            <person name="Benzie J."/>
            <person name="Hamilton M."/>
            <person name="Karsi A."/>
            <person name="Lawrence M.L."/>
            <person name="Peterson D.G."/>
        </authorList>
    </citation>
    <scope>NUCLEOTIDE SEQUENCE [LARGE SCALE GENOMIC DNA]</scope>
    <source>
        <strain evidence="9">BAU-BD-2019</strain>
        <tissue evidence="8">Blood</tissue>
    </source>
</reference>
<comment type="caution">
    <text evidence="8">The sequence shown here is derived from an EMBL/GenBank/DDBJ whole genome shotgun (WGS) entry which is preliminary data.</text>
</comment>
<feature type="compositionally biased region" description="Polar residues" evidence="5">
    <location>
        <begin position="670"/>
        <end position="690"/>
    </location>
</feature>
<dbReference type="Pfam" id="PF02208">
    <property type="entry name" value="Sorb"/>
    <property type="match status" value="1"/>
</dbReference>
<dbReference type="PROSITE" id="PS50831">
    <property type="entry name" value="SOHO"/>
    <property type="match status" value="1"/>
</dbReference>
<keyword evidence="9" id="KW-1185">Reference proteome</keyword>
<dbReference type="InterPro" id="IPR001452">
    <property type="entry name" value="SH3_domain"/>
</dbReference>
<dbReference type="SMART" id="SM00326">
    <property type="entry name" value="SH3"/>
    <property type="match status" value="3"/>
</dbReference>
<dbReference type="PANTHER" id="PTHR14167">
    <property type="entry name" value="SH3 DOMAIN-CONTAINING"/>
    <property type="match status" value="1"/>
</dbReference>
<dbReference type="PROSITE" id="PS50002">
    <property type="entry name" value="SH3"/>
    <property type="match status" value="3"/>
</dbReference>
<protein>
    <submittedName>
        <fullName evidence="8">Vinexin</fullName>
    </submittedName>
</protein>
<dbReference type="PANTHER" id="PTHR14167:SF54">
    <property type="entry name" value="VINEXIN"/>
    <property type="match status" value="1"/>
</dbReference>
<evidence type="ECO:0000259" key="7">
    <source>
        <dbReference type="PROSITE" id="PS50831"/>
    </source>
</evidence>
<feature type="compositionally biased region" description="Polar residues" evidence="5">
    <location>
        <begin position="212"/>
        <end position="221"/>
    </location>
</feature>
<evidence type="ECO:0000259" key="6">
    <source>
        <dbReference type="PROSITE" id="PS50002"/>
    </source>
</evidence>
<feature type="domain" description="SH3" evidence="6">
    <location>
        <begin position="437"/>
        <end position="496"/>
    </location>
</feature>
<evidence type="ECO:0000313" key="8">
    <source>
        <dbReference type="EMBL" id="KAI2661416.1"/>
    </source>
</evidence>
<evidence type="ECO:0000256" key="1">
    <source>
        <dbReference type="ARBA" id="ARBA00004282"/>
    </source>
</evidence>
<evidence type="ECO:0000256" key="4">
    <source>
        <dbReference type="PROSITE-ProRule" id="PRU00192"/>
    </source>
</evidence>
<evidence type="ECO:0000256" key="3">
    <source>
        <dbReference type="ARBA" id="ARBA00022949"/>
    </source>
</evidence>
<dbReference type="InterPro" id="IPR003127">
    <property type="entry name" value="SoHo_dom"/>
</dbReference>
<gene>
    <name evidence="8" type="ORF">H4Q32_006998</name>
</gene>
<dbReference type="Proteomes" id="UP000830375">
    <property type="component" value="Unassembled WGS sequence"/>
</dbReference>
<dbReference type="InterPro" id="IPR036028">
    <property type="entry name" value="SH3-like_dom_sf"/>
</dbReference>
<dbReference type="CDD" id="cd11782">
    <property type="entry name" value="SH3_Sorbs_2"/>
    <property type="match status" value="1"/>
</dbReference>
<dbReference type="PRINTS" id="PR00499">
    <property type="entry name" value="P67PHOX"/>
</dbReference>
<keyword evidence="2 4" id="KW-0728">SH3 domain</keyword>
<feature type="region of interest" description="Disordered" evidence="5">
    <location>
        <begin position="573"/>
        <end position="695"/>
    </location>
</feature>
<dbReference type="Pfam" id="PF07653">
    <property type="entry name" value="SH3_2"/>
    <property type="match status" value="1"/>
</dbReference>
<dbReference type="CDD" id="cd11921">
    <property type="entry name" value="SH3_Vinexin_1"/>
    <property type="match status" value="1"/>
</dbReference>
<keyword evidence="3" id="KW-0965">Cell junction</keyword>
<feature type="domain" description="SH3" evidence="6">
    <location>
        <begin position="511"/>
        <end position="572"/>
    </location>
</feature>
<dbReference type="SUPFAM" id="SSF50044">
    <property type="entry name" value="SH3-domain"/>
    <property type="match status" value="3"/>
</dbReference>
<evidence type="ECO:0000256" key="5">
    <source>
        <dbReference type="SAM" id="MobiDB-lite"/>
    </source>
</evidence>
<feature type="domain" description="SH3" evidence="6">
    <location>
        <begin position="726"/>
        <end position="785"/>
    </location>
</feature>
<feature type="region of interest" description="Disordered" evidence="5">
    <location>
        <begin position="211"/>
        <end position="262"/>
    </location>
</feature>
<feature type="compositionally biased region" description="Low complexity" evidence="5">
    <location>
        <begin position="582"/>
        <end position="614"/>
    </location>
</feature>
<comment type="subcellular location">
    <subcellularLocation>
        <location evidence="1">Cell junction</location>
    </subcellularLocation>
</comment>
<feature type="compositionally biased region" description="Basic and acidic residues" evidence="5">
    <location>
        <begin position="14"/>
        <end position="23"/>
    </location>
</feature>
<proteinExistence type="predicted"/>
<evidence type="ECO:0000256" key="2">
    <source>
        <dbReference type="ARBA" id="ARBA00022443"/>
    </source>
</evidence>